<protein>
    <recommendedName>
        <fullName evidence="2">Bacteriocin-protection protein</fullName>
    </recommendedName>
</protein>
<dbReference type="EMBL" id="DRPZ01000174">
    <property type="protein sequence ID" value="HGY09702.1"/>
    <property type="molecule type" value="Genomic_DNA"/>
</dbReference>
<dbReference type="AlphaFoldDB" id="A0A7C4VKV4"/>
<comment type="caution">
    <text evidence="1">The sequence shown here is derived from an EMBL/GenBank/DDBJ whole genome shotgun (WGS) entry which is preliminary data.</text>
</comment>
<evidence type="ECO:0000313" key="1">
    <source>
        <dbReference type="EMBL" id="HGY09702.1"/>
    </source>
</evidence>
<gene>
    <name evidence="1" type="ORF">ENK37_06585</name>
</gene>
<proteinExistence type="predicted"/>
<organism evidence="1">
    <name type="scientific">Oceanithermus profundus</name>
    <dbReference type="NCBI Taxonomy" id="187137"/>
    <lineage>
        <taxon>Bacteria</taxon>
        <taxon>Thermotogati</taxon>
        <taxon>Deinococcota</taxon>
        <taxon>Deinococci</taxon>
        <taxon>Thermales</taxon>
        <taxon>Thermaceae</taxon>
        <taxon>Oceanithermus</taxon>
    </lineage>
</organism>
<dbReference type="Proteomes" id="UP000885759">
    <property type="component" value="Unassembled WGS sequence"/>
</dbReference>
<name>A0A7C4VKV4_9DEIN</name>
<accession>A0A7C4VKV4</accession>
<dbReference type="Pfam" id="PF13376">
    <property type="entry name" value="OmdA"/>
    <property type="match status" value="1"/>
</dbReference>
<reference evidence="1" key="1">
    <citation type="journal article" date="2020" name="mSystems">
        <title>Genome- and Community-Level Interaction Insights into Carbon Utilization and Element Cycling Functions of Hydrothermarchaeota in Hydrothermal Sediment.</title>
        <authorList>
            <person name="Zhou Z."/>
            <person name="Liu Y."/>
            <person name="Xu W."/>
            <person name="Pan J."/>
            <person name="Luo Z.H."/>
            <person name="Li M."/>
        </authorList>
    </citation>
    <scope>NUCLEOTIDE SEQUENCE [LARGE SCALE GENOMIC DNA]</scope>
    <source>
        <strain evidence="1">HyVt-570</strain>
    </source>
</reference>
<evidence type="ECO:0008006" key="2">
    <source>
        <dbReference type="Google" id="ProtNLM"/>
    </source>
</evidence>
<sequence length="71" mass="8011">MKHKPENEAGERAALEQTLATRPEALAAWSALPPSRQAEWLRYVAEAARPQTRERRRAKVLEAMLARACEA</sequence>